<evidence type="ECO:0000256" key="3">
    <source>
        <dbReference type="ARBA" id="ARBA00023125"/>
    </source>
</evidence>
<accession>A0A291PMM3</accession>
<dbReference type="PANTHER" id="PTHR30579">
    <property type="entry name" value="TRANSCRIPTIONAL REGULATOR"/>
    <property type="match status" value="1"/>
</dbReference>
<dbReference type="SUPFAM" id="SSF53850">
    <property type="entry name" value="Periplasmic binding protein-like II"/>
    <property type="match status" value="1"/>
</dbReference>
<reference evidence="6 7" key="1">
    <citation type="submission" date="2017-08" db="EMBL/GenBank/DDBJ databases">
        <title>Complete Genome Sequence of Acetobacter tropicalis Oregon-R-modENCODE STRAIN BDGP1, an acetic acid bacterium isolated from Drosophila melanogaster gut.</title>
        <authorList>
            <person name="Wan K.H."/>
            <person name="Yu C."/>
            <person name="Park S."/>
            <person name="Hammonds A.S."/>
            <person name="Booth B.W."/>
            <person name="Celniker S.E."/>
        </authorList>
    </citation>
    <scope>NUCLEOTIDE SEQUENCE [LARGE SCALE GENOMIC DNA]</scope>
    <source>
        <strain evidence="6 7">BDGP1</strain>
    </source>
</reference>
<dbReference type="FunFam" id="1.10.10.10:FF:000001">
    <property type="entry name" value="LysR family transcriptional regulator"/>
    <property type="match status" value="1"/>
</dbReference>
<comment type="similarity">
    <text evidence="1">Belongs to the LysR transcriptional regulatory family.</text>
</comment>
<dbReference type="SUPFAM" id="SSF46785">
    <property type="entry name" value="Winged helix' DNA-binding domain"/>
    <property type="match status" value="1"/>
</dbReference>
<dbReference type="AlphaFoldDB" id="A0A291PMM3"/>
<dbReference type="PRINTS" id="PR00039">
    <property type="entry name" value="HTHLYSR"/>
</dbReference>
<dbReference type="RefSeq" id="WP_097802553.1">
    <property type="nucleotide sequence ID" value="NZ_CP022699.1"/>
</dbReference>
<keyword evidence="2" id="KW-0805">Transcription regulation</keyword>
<dbReference type="KEGG" id="ato:CIW82_14010"/>
<dbReference type="InterPro" id="IPR050176">
    <property type="entry name" value="LTTR"/>
</dbReference>
<dbReference type="GO" id="GO:0003677">
    <property type="term" value="F:DNA binding"/>
    <property type="evidence" value="ECO:0007669"/>
    <property type="project" value="UniProtKB-KW"/>
</dbReference>
<evidence type="ECO:0000256" key="1">
    <source>
        <dbReference type="ARBA" id="ARBA00009437"/>
    </source>
</evidence>
<proteinExistence type="inferred from homology"/>
<dbReference type="GO" id="GO:0003700">
    <property type="term" value="F:DNA-binding transcription factor activity"/>
    <property type="evidence" value="ECO:0007669"/>
    <property type="project" value="InterPro"/>
</dbReference>
<dbReference type="EMBL" id="CP022699">
    <property type="protein sequence ID" value="ATJ92668.1"/>
    <property type="molecule type" value="Genomic_DNA"/>
</dbReference>
<sequence>MARPFDLEQLNTLILVSEMGSISAAAPRLGRSQSAVSEQVKKLEEMCGLSLFIRSKNGVKLTPAGERLADYGRQLLALSDAAHRDLQGLQLEGDLRLAITDYFRPRTLPSILRRVRDNFPRLRLHVSVRKSALIEHDASDGEFDIGLSMTILDTDAKRREAAQQAILRTEPLSWVAHKSFSLSENGMLPLVVMPDSCSLHQFTVRQLDQDGIRYSVMHTASGIAGLQLALDAGLGVTCLNASAIPEDAQPFTTPALPRLPQVAFTLVPPRNGEAKIVSQVRDLLIEQMR</sequence>
<dbReference type="Proteomes" id="UP000220394">
    <property type="component" value="Chromosome"/>
</dbReference>
<dbReference type="Gene3D" id="1.10.10.10">
    <property type="entry name" value="Winged helix-like DNA-binding domain superfamily/Winged helix DNA-binding domain"/>
    <property type="match status" value="1"/>
</dbReference>
<evidence type="ECO:0000256" key="4">
    <source>
        <dbReference type="ARBA" id="ARBA00023163"/>
    </source>
</evidence>
<gene>
    <name evidence="6" type="ORF">CIW82_14010</name>
</gene>
<dbReference type="InterPro" id="IPR005119">
    <property type="entry name" value="LysR_subst-bd"/>
</dbReference>
<dbReference type="InterPro" id="IPR000847">
    <property type="entry name" value="LysR_HTH_N"/>
</dbReference>
<evidence type="ECO:0000313" key="6">
    <source>
        <dbReference type="EMBL" id="ATJ92668.1"/>
    </source>
</evidence>
<keyword evidence="4" id="KW-0804">Transcription</keyword>
<protein>
    <submittedName>
        <fullName evidence="6">LysR family transcriptional regulator</fullName>
    </submittedName>
</protein>
<feature type="domain" description="HTH lysR-type" evidence="5">
    <location>
        <begin position="5"/>
        <end position="62"/>
    </location>
</feature>
<evidence type="ECO:0000259" key="5">
    <source>
        <dbReference type="PROSITE" id="PS50931"/>
    </source>
</evidence>
<dbReference type="Gene3D" id="3.40.190.10">
    <property type="entry name" value="Periplasmic binding protein-like II"/>
    <property type="match status" value="2"/>
</dbReference>
<dbReference type="Pfam" id="PF03466">
    <property type="entry name" value="LysR_substrate"/>
    <property type="match status" value="1"/>
</dbReference>
<dbReference type="Pfam" id="PF00126">
    <property type="entry name" value="HTH_1"/>
    <property type="match status" value="1"/>
</dbReference>
<organism evidence="6 7">
    <name type="scientific">Acetobacter tropicalis</name>
    <dbReference type="NCBI Taxonomy" id="104102"/>
    <lineage>
        <taxon>Bacteria</taxon>
        <taxon>Pseudomonadati</taxon>
        <taxon>Pseudomonadota</taxon>
        <taxon>Alphaproteobacteria</taxon>
        <taxon>Acetobacterales</taxon>
        <taxon>Acetobacteraceae</taxon>
        <taxon>Acetobacter</taxon>
    </lineage>
</organism>
<dbReference type="PROSITE" id="PS50931">
    <property type="entry name" value="HTH_LYSR"/>
    <property type="match status" value="1"/>
</dbReference>
<dbReference type="PANTHER" id="PTHR30579:SF7">
    <property type="entry name" value="HTH-TYPE TRANSCRIPTIONAL REGULATOR LRHA-RELATED"/>
    <property type="match status" value="1"/>
</dbReference>
<name>A0A291PMM3_9PROT</name>
<evidence type="ECO:0000313" key="7">
    <source>
        <dbReference type="Proteomes" id="UP000220394"/>
    </source>
</evidence>
<keyword evidence="3" id="KW-0238">DNA-binding</keyword>
<dbReference type="InterPro" id="IPR036390">
    <property type="entry name" value="WH_DNA-bd_sf"/>
</dbReference>
<evidence type="ECO:0000256" key="2">
    <source>
        <dbReference type="ARBA" id="ARBA00023015"/>
    </source>
</evidence>
<dbReference type="InterPro" id="IPR036388">
    <property type="entry name" value="WH-like_DNA-bd_sf"/>
</dbReference>